<reference evidence="4" key="1">
    <citation type="journal article" date="2019" name="Int. J. Syst. Evol. Microbiol.">
        <title>The Global Catalogue of Microorganisms (GCM) 10K type strain sequencing project: providing services to taxonomists for standard genome sequencing and annotation.</title>
        <authorList>
            <consortium name="The Broad Institute Genomics Platform"/>
            <consortium name="The Broad Institute Genome Sequencing Center for Infectious Disease"/>
            <person name="Wu L."/>
            <person name="Ma J."/>
        </authorList>
    </citation>
    <scope>NUCLEOTIDE SEQUENCE [LARGE SCALE GENOMIC DNA]</scope>
    <source>
        <strain evidence="4">JCM 16578</strain>
    </source>
</reference>
<evidence type="ECO:0000256" key="2">
    <source>
        <dbReference type="ARBA" id="ARBA00023125"/>
    </source>
</evidence>
<dbReference type="Proteomes" id="UP001501563">
    <property type="component" value="Unassembled WGS sequence"/>
</dbReference>
<evidence type="ECO:0008006" key="5">
    <source>
        <dbReference type="Google" id="ProtNLM"/>
    </source>
</evidence>
<name>A0ABP7LF00_9ACTN</name>
<organism evidence="3 4">
    <name type="scientific">Streptomyces lannensis</name>
    <dbReference type="NCBI Taxonomy" id="766498"/>
    <lineage>
        <taxon>Bacteria</taxon>
        <taxon>Bacillati</taxon>
        <taxon>Actinomycetota</taxon>
        <taxon>Actinomycetes</taxon>
        <taxon>Kitasatosporales</taxon>
        <taxon>Streptomycetaceae</taxon>
        <taxon>Streptomyces</taxon>
    </lineage>
</organism>
<keyword evidence="2" id="KW-0238">DNA-binding</keyword>
<gene>
    <name evidence="3" type="ORF">GCM10022207_79530</name>
</gene>
<evidence type="ECO:0000256" key="1">
    <source>
        <dbReference type="ARBA" id="ARBA00022747"/>
    </source>
</evidence>
<dbReference type="InterPro" id="IPR044946">
    <property type="entry name" value="Restrct_endonuc_typeI_TRD_sf"/>
</dbReference>
<keyword evidence="1" id="KW-0680">Restriction system</keyword>
<dbReference type="EMBL" id="BAAAZA010000041">
    <property type="protein sequence ID" value="GAA3899047.1"/>
    <property type="molecule type" value="Genomic_DNA"/>
</dbReference>
<comment type="caution">
    <text evidence="3">The sequence shown here is derived from an EMBL/GenBank/DDBJ whole genome shotgun (WGS) entry which is preliminary data.</text>
</comment>
<proteinExistence type="predicted"/>
<dbReference type="Gene3D" id="3.90.220.20">
    <property type="entry name" value="DNA methylase specificity domains"/>
    <property type="match status" value="2"/>
</dbReference>
<protein>
    <recommendedName>
        <fullName evidence="5">Restriction endonuclease subunit S</fullName>
    </recommendedName>
</protein>
<sequence>MTTSLVVDLRKVGPGWDPVRLASSAFQWPTQAPQASLRELASSLRPGTVTRAGSPVITPANVAVSTGAIRRRSTKYQGSVFTVGLHGLRNGDVLVPPSASGPALLIDDRLNGALFSSRYTALRPLAPVDSLWIWAVLNSRSGCARRALLAAGSTTGTVKASDLLDMTLPVPPLAHARSLRRALTQIEERTHRAEAPAESTWWATADLRVRNDWAVTLATPRPGLLDDGEPLGSFVRELARSRSTRKAEVSEEMPGTLPVVDVSFLAGKPPRRWVEPQASRATVIVPGDLLIAGLGDYSYATVAQRPGVADPHVFVLRLLDQAQGPALAHYLNGREGQATRRILLHGSTVPSVKRADIERFPIPREALGFDGDAEPDVALAEQLEQVLWTS</sequence>
<evidence type="ECO:0000313" key="4">
    <source>
        <dbReference type="Proteomes" id="UP001501563"/>
    </source>
</evidence>
<keyword evidence="4" id="KW-1185">Reference proteome</keyword>
<dbReference type="SUPFAM" id="SSF116734">
    <property type="entry name" value="DNA methylase specificity domain"/>
    <property type="match status" value="2"/>
</dbReference>
<accession>A0ABP7LF00</accession>
<evidence type="ECO:0000313" key="3">
    <source>
        <dbReference type="EMBL" id="GAA3899047.1"/>
    </source>
</evidence>